<sequence length="309" mass="32482">MQTSRGTPSGARLAGVGLVVFSAVAFSAKAIIIKLAYRHGVDAVTLLALRMAMAAPFFLAVAWWAGRGGEIAGLRHADWRAIVLLGVVGYYLASLFDFLGLQYITAALERLVLFLYPTFVVLISAALYGRTITGRDVAALALSYTGIALVFANDLATHQENVLLGAFWVALSALAYAVYLIGNGRMVRKMGSVLFASLASLVSCAAVLAHFFVARDATLLWTQPAPVYGLTFLMAIVSTVLPVILMSVGIRLIGSSHASMLGTVGPVATIFLGFAFLDEPITAIQLAGAALVMTGVVAISISRAPGRAD</sequence>
<accession>F8UHY0</accession>
<dbReference type="InterPro" id="IPR037185">
    <property type="entry name" value="EmrE-like"/>
</dbReference>
<evidence type="ECO:0000256" key="4">
    <source>
        <dbReference type="ARBA" id="ARBA00022989"/>
    </source>
</evidence>
<evidence type="ECO:0000313" key="8">
    <source>
        <dbReference type="EMBL" id="AEI30637.1"/>
    </source>
</evidence>
<feature type="transmembrane region" description="Helical" evidence="6">
    <location>
        <begin position="12"/>
        <end position="37"/>
    </location>
</feature>
<keyword evidence="2" id="KW-1003">Cell membrane</keyword>
<dbReference type="Gene3D" id="1.10.3730.20">
    <property type="match status" value="1"/>
</dbReference>
<feature type="domain" description="EamA" evidence="7">
    <location>
        <begin position="164"/>
        <end position="300"/>
    </location>
</feature>
<gene>
    <name evidence="8" type="ORF">LDC_03732</name>
</gene>
<protein>
    <submittedName>
        <fullName evidence="8">DUF6 transmembrane-containing membrane protein</fullName>
    </submittedName>
</protein>
<feature type="transmembrane region" description="Helical" evidence="6">
    <location>
        <begin position="283"/>
        <end position="301"/>
    </location>
</feature>
<dbReference type="PANTHER" id="PTHR32322">
    <property type="entry name" value="INNER MEMBRANE TRANSPORTER"/>
    <property type="match status" value="1"/>
</dbReference>
<dbReference type="AlphaFoldDB" id="F8UHY0"/>
<keyword evidence="5 6" id="KW-0472">Membrane</keyword>
<dbReference type="InterPro" id="IPR000620">
    <property type="entry name" value="EamA_dom"/>
</dbReference>
<feature type="transmembrane region" description="Helical" evidence="6">
    <location>
        <begin position="225"/>
        <end position="246"/>
    </location>
</feature>
<evidence type="ECO:0000256" key="1">
    <source>
        <dbReference type="ARBA" id="ARBA00004651"/>
    </source>
</evidence>
<feature type="domain" description="EamA" evidence="7">
    <location>
        <begin position="14"/>
        <end position="151"/>
    </location>
</feature>
<evidence type="ECO:0000256" key="5">
    <source>
        <dbReference type="ARBA" id="ARBA00023136"/>
    </source>
</evidence>
<reference evidence="8" key="1">
    <citation type="submission" date="2011-04" db="EMBL/GenBank/DDBJ databases">
        <title>Taxonomic and functional metagenomic profiling of the microbial community in the anoxic sediment of a brackish shallow lake (Laguna de Carrizo Central Spain).</title>
        <authorList>
            <consortium name="CONSOLIDER consortium CSD2007-00005"/>
            <person name="Guazzaroni M.-E."/>
            <person name="Richter M."/>
            <person name="Garcia-Salamanca A."/>
            <person name="Yarza P."/>
            <person name="Ferrer M."/>
        </authorList>
    </citation>
    <scope>NUCLEOTIDE SEQUENCE</scope>
</reference>
<dbReference type="InterPro" id="IPR050638">
    <property type="entry name" value="AA-Vitamin_Transporters"/>
</dbReference>
<evidence type="ECO:0000259" key="7">
    <source>
        <dbReference type="Pfam" id="PF00892"/>
    </source>
</evidence>
<name>F8UHY0_9ZZZZ</name>
<dbReference type="SUPFAM" id="SSF103481">
    <property type="entry name" value="Multidrug resistance efflux transporter EmrE"/>
    <property type="match status" value="2"/>
</dbReference>
<dbReference type="GO" id="GO:0005886">
    <property type="term" value="C:plasma membrane"/>
    <property type="evidence" value="ECO:0007669"/>
    <property type="project" value="UniProtKB-SubCell"/>
</dbReference>
<feature type="transmembrane region" description="Helical" evidence="6">
    <location>
        <begin position="111"/>
        <end position="130"/>
    </location>
</feature>
<proteinExistence type="predicted"/>
<evidence type="ECO:0000256" key="6">
    <source>
        <dbReference type="SAM" id="Phobius"/>
    </source>
</evidence>
<keyword evidence="3 6" id="KW-0812">Transmembrane</keyword>
<feature type="transmembrane region" description="Helical" evidence="6">
    <location>
        <begin position="193"/>
        <end position="213"/>
    </location>
</feature>
<dbReference type="Pfam" id="PF00892">
    <property type="entry name" value="EamA"/>
    <property type="match status" value="2"/>
</dbReference>
<feature type="transmembrane region" description="Helical" evidence="6">
    <location>
        <begin position="162"/>
        <end position="181"/>
    </location>
</feature>
<feature type="transmembrane region" description="Helical" evidence="6">
    <location>
        <begin position="258"/>
        <end position="277"/>
    </location>
</feature>
<evidence type="ECO:0000256" key="3">
    <source>
        <dbReference type="ARBA" id="ARBA00022692"/>
    </source>
</evidence>
<feature type="transmembrane region" description="Helical" evidence="6">
    <location>
        <begin position="43"/>
        <end position="65"/>
    </location>
</feature>
<feature type="transmembrane region" description="Helical" evidence="6">
    <location>
        <begin position="77"/>
        <end position="99"/>
    </location>
</feature>
<evidence type="ECO:0000256" key="2">
    <source>
        <dbReference type="ARBA" id="ARBA00022475"/>
    </source>
</evidence>
<dbReference type="PANTHER" id="PTHR32322:SF18">
    <property type="entry name" value="S-ADENOSYLMETHIONINE_S-ADENOSYLHOMOCYSTEINE TRANSPORTER"/>
    <property type="match status" value="1"/>
</dbReference>
<organism evidence="8">
    <name type="scientific">uncultured microorganism</name>
    <dbReference type="NCBI Taxonomy" id="358574"/>
    <lineage>
        <taxon>unclassified sequences</taxon>
        <taxon>environmental samples</taxon>
    </lineage>
</organism>
<dbReference type="EMBL" id="JF805269">
    <property type="protein sequence ID" value="AEI30637.1"/>
    <property type="molecule type" value="Genomic_DNA"/>
</dbReference>
<comment type="subcellular location">
    <subcellularLocation>
        <location evidence="1">Cell membrane</location>
        <topology evidence="1">Multi-pass membrane protein</topology>
    </subcellularLocation>
</comment>
<keyword evidence="4 6" id="KW-1133">Transmembrane helix</keyword>